<feature type="compositionally biased region" description="Basic and acidic residues" evidence="13">
    <location>
        <begin position="549"/>
        <end position="564"/>
    </location>
</feature>
<dbReference type="InterPro" id="IPR003527">
    <property type="entry name" value="MAP_kinase_CS"/>
</dbReference>
<keyword evidence="3 12" id="KW-0723">Serine/threonine-protein kinase</keyword>
<evidence type="ECO:0000256" key="4">
    <source>
        <dbReference type="ARBA" id="ARBA00022553"/>
    </source>
</evidence>
<dbReference type="InterPro" id="IPR011009">
    <property type="entry name" value="Kinase-like_dom_sf"/>
</dbReference>
<dbReference type="Pfam" id="PF00069">
    <property type="entry name" value="Pkinase"/>
    <property type="match status" value="1"/>
</dbReference>
<dbReference type="InterPro" id="IPR050117">
    <property type="entry name" value="MAPK"/>
</dbReference>
<evidence type="ECO:0000256" key="13">
    <source>
        <dbReference type="SAM" id="MobiDB-lite"/>
    </source>
</evidence>
<evidence type="ECO:0000256" key="3">
    <source>
        <dbReference type="ARBA" id="ARBA00022527"/>
    </source>
</evidence>
<keyword evidence="15" id="KW-1185">Reference proteome</keyword>
<reference evidence="16" key="1">
    <citation type="submission" date="2025-08" db="UniProtKB">
        <authorList>
            <consortium name="RefSeq"/>
        </authorList>
    </citation>
    <scope>IDENTIFICATION</scope>
    <source>
        <tissue evidence="16">Whole sample</tissue>
    </source>
</reference>
<evidence type="ECO:0000256" key="9">
    <source>
        <dbReference type="ARBA" id="ARBA00047592"/>
    </source>
</evidence>
<name>A0A8B8ET75_CRAVI</name>
<dbReference type="OrthoDB" id="192887at2759"/>
<feature type="region of interest" description="Disordered" evidence="13">
    <location>
        <begin position="717"/>
        <end position="789"/>
    </location>
</feature>
<dbReference type="Gene3D" id="1.10.510.10">
    <property type="entry name" value="Transferase(Phosphotransferase) domain 1"/>
    <property type="match status" value="1"/>
</dbReference>
<dbReference type="PANTHER" id="PTHR24055">
    <property type="entry name" value="MITOGEN-ACTIVATED PROTEIN KINASE"/>
    <property type="match status" value="1"/>
</dbReference>
<comment type="cofactor">
    <cofactor evidence="1 12">
        <name>Mg(2+)</name>
        <dbReference type="ChEBI" id="CHEBI:18420"/>
    </cofactor>
</comment>
<keyword evidence="4" id="KW-0597">Phosphoprotein</keyword>
<feature type="compositionally biased region" description="Basic and acidic residues" evidence="13">
    <location>
        <begin position="515"/>
        <end position="528"/>
    </location>
</feature>
<evidence type="ECO:0000256" key="6">
    <source>
        <dbReference type="ARBA" id="ARBA00022741"/>
    </source>
</evidence>
<evidence type="ECO:0000313" key="16">
    <source>
        <dbReference type="RefSeq" id="XP_022343122.1"/>
    </source>
</evidence>
<dbReference type="InterPro" id="IPR017441">
    <property type="entry name" value="Protein_kinase_ATP_BS"/>
</dbReference>
<dbReference type="PROSITE" id="PS00107">
    <property type="entry name" value="PROTEIN_KINASE_ATP"/>
    <property type="match status" value="1"/>
</dbReference>
<evidence type="ECO:0000313" key="15">
    <source>
        <dbReference type="Proteomes" id="UP000694844"/>
    </source>
</evidence>
<evidence type="ECO:0000256" key="1">
    <source>
        <dbReference type="ARBA" id="ARBA00001946"/>
    </source>
</evidence>
<feature type="region of interest" description="Disordered" evidence="13">
    <location>
        <begin position="603"/>
        <end position="649"/>
    </location>
</feature>
<feature type="binding site" evidence="11">
    <location>
        <position position="76"/>
    </location>
    <ligand>
        <name>ATP</name>
        <dbReference type="ChEBI" id="CHEBI:30616"/>
    </ligand>
</feature>
<dbReference type="Gene3D" id="3.30.200.20">
    <property type="entry name" value="Phosphorylase Kinase, domain 1"/>
    <property type="match status" value="1"/>
</dbReference>
<evidence type="ECO:0000256" key="7">
    <source>
        <dbReference type="ARBA" id="ARBA00022777"/>
    </source>
</evidence>
<keyword evidence="7 12" id="KW-0418">Kinase</keyword>
<dbReference type="GeneID" id="111136514"/>
<keyword evidence="8 11" id="KW-0067">ATP-binding</keyword>
<feature type="region of interest" description="Disordered" evidence="13">
    <location>
        <begin position="466"/>
        <end position="497"/>
    </location>
</feature>
<dbReference type="PROSITE" id="PS50011">
    <property type="entry name" value="PROTEIN_KINASE_DOM"/>
    <property type="match status" value="1"/>
</dbReference>
<proteinExistence type="inferred from homology"/>
<comment type="similarity">
    <text evidence="12">Belongs to the protein kinase superfamily. Ser/Thr protein kinase family. MAP kinase subfamily.</text>
</comment>
<dbReference type="GO" id="GO:0005524">
    <property type="term" value="F:ATP binding"/>
    <property type="evidence" value="ECO:0007669"/>
    <property type="project" value="UniProtKB-UniRule"/>
</dbReference>
<evidence type="ECO:0000256" key="8">
    <source>
        <dbReference type="ARBA" id="ARBA00022840"/>
    </source>
</evidence>
<dbReference type="CDD" id="cd07855">
    <property type="entry name" value="STKc_ERK5"/>
    <property type="match status" value="1"/>
</dbReference>
<accession>A0A8B8ET75</accession>
<dbReference type="RefSeq" id="XP_022343122.1">
    <property type="nucleotide sequence ID" value="XM_022487414.1"/>
</dbReference>
<feature type="compositionally biased region" description="Polar residues" evidence="13">
    <location>
        <begin position="740"/>
        <end position="758"/>
    </location>
</feature>
<evidence type="ECO:0000256" key="12">
    <source>
        <dbReference type="RuleBase" id="RU361165"/>
    </source>
</evidence>
<sequence>MSNILSSNMEKEKILGFKSNMSKEDMRKSLMMKAYEVKFDLSGTDYLPLDNIGIGAYGVVCSAIHGKSKDRVAIKKIPYIFEDKRIATRTYREIKILKHFKHDNIISIRDILKPKETIDKFRDVYVVFDLMESDLHKIIYSKQELTEEHVRYFLYQLLRGLKYIHSANVIHRDLKPSNLLVNEDCQLRIGDFGMARGVNMSSEEQNAFMTQYVATRWYRAPEIMFALIEYGTAVDMWSVGCIFAEMLGRKHLFPGKDYINQLKLIIGVLGSPEQDLLDLCQSDLIKKFIMQLGDKEPLAWSSLFPKASKKALSLLSKMLILDPRKRVSVTDALSHPYLNKYHDPDDEPICVPTFNFDFEKQKLTTDVLREQIYQEIMGFHKPRTPSLSFSACLKPVPKDQAEKKTDSKQEVATPGITKDFQGIQLFPSREIKGDFLKPDIKLPGVAVETKQLEVSALDVEMFSAKSQIKEDKTGEDQDSKKLDKGSKEEHLETKTISSDTKALIKAALLNSNFRKRSDSSTEVDDKPKPVTAAQRQKEREEKRRKKKEKAIERMKKKEKKEQKPDQLLTDEDRELLQRWAKMQQVNPPLAPKLETNALQKTNVPGASTTQSSLTPQTQTQGIQNPSQLKPFPTPETSGNSGQQSNNSGKSLINVDTMHMLQQKLQARNSMTKETVITTAPQTLATNDSVTSNSSLSTVSMDGMKMIGLTPGFQDVSGKVVSSNPSQVPTVNANDFGLNRPDTSSFQEYHQTGYSTQDSPQRDYSNHSSPESYQSHGSPDPYNQDSNSSCDVQNARMTSFSDANVVPNHQPSPQQVGIAQQLTQQFDVSATNPFVLTGTQTQSFSSPFQTETTMASVISQTPQEYSSQQQFGNISTIPFSRNMQTAGSSPNTQAFFDARYQTQTRPLNPYPRVTIDTNQPSQDLISVLAEQFSSTQVGDNFPPMLPLTPRGTGAGYGVGMDLDSLMDDSFSIPQQQSPLSSSLLTDWMEVTGSLNIDMEALEQELGLQSPMSLSYNDLSLYQS</sequence>
<dbReference type="EC" id="2.7.11.24" evidence="2 12"/>
<dbReference type="FunFam" id="3.30.200.20:FF:000028">
    <property type="entry name" value="Mitogen-activated protein kinase"/>
    <property type="match status" value="1"/>
</dbReference>
<feature type="compositionally biased region" description="Low complexity" evidence="13">
    <location>
        <begin position="607"/>
        <end position="620"/>
    </location>
</feature>
<feature type="region of interest" description="Disordered" evidence="13">
    <location>
        <begin position="514"/>
        <end position="571"/>
    </location>
</feature>
<evidence type="ECO:0000256" key="2">
    <source>
        <dbReference type="ARBA" id="ARBA00012411"/>
    </source>
</evidence>
<dbReference type="InterPro" id="IPR008271">
    <property type="entry name" value="Ser/Thr_kinase_AS"/>
</dbReference>
<evidence type="ECO:0000256" key="5">
    <source>
        <dbReference type="ARBA" id="ARBA00022679"/>
    </source>
</evidence>
<dbReference type="PROSITE" id="PS01351">
    <property type="entry name" value="MAPK"/>
    <property type="match status" value="1"/>
</dbReference>
<dbReference type="AlphaFoldDB" id="A0A8B8ET75"/>
<keyword evidence="5 12" id="KW-0808">Transferase</keyword>
<feature type="domain" description="Protein kinase" evidence="14">
    <location>
        <begin position="46"/>
        <end position="338"/>
    </location>
</feature>
<feature type="compositionally biased region" description="Low complexity" evidence="13">
    <location>
        <begin position="637"/>
        <end position="648"/>
    </location>
</feature>
<evidence type="ECO:0000256" key="10">
    <source>
        <dbReference type="ARBA" id="ARBA00048312"/>
    </source>
</evidence>
<comment type="activity regulation">
    <text evidence="12">Activated by threonine and tyrosine phosphorylation.</text>
</comment>
<evidence type="ECO:0000256" key="11">
    <source>
        <dbReference type="PROSITE-ProRule" id="PRU10141"/>
    </source>
</evidence>
<keyword evidence="6 11" id="KW-0547">Nucleotide-binding</keyword>
<dbReference type="SUPFAM" id="SSF56112">
    <property type="entry name" value="Protein kinase-like (PK-like)"/>
    <property type="match status" value="1"/>
</dbReference>
<dbReference type="PROSITE" id="PS00108">
    <property type="entry name" value="PROTEIN_KINASE_ST"/>
    <property type="match status" value="1"/>
</dbReference>
<organism evidence="15 16">
    <name type="scientific">Crassostrea virginica</name>
    <name type="common">Eastern oyster</name>
    <dbReference type="NCBI Taxonomy" id="6565"/>
    <lineage>
        <taxon>Eukaryota</taxon>
        <taxon>Metazoa</taxon>
        <taxon>Spiralia</taxon>
        <taxon>Lophotrochozoa</taxon>
        <taxon>Mollusca</taxon>
        <taxon>Bivalvia</taxon>
        <taxon>Autobranchia</taxon>
        <taxon>Pteriomorphia</taxon>
        <taxon>Ostreida</taxon>
        <taxon>Ostreoidea</taxon>
        <taxon>Ostreidae</taxon>
        <taxon>Crassostrea</taxon>
    </lineage>
</organism>
<comment type="catalytic activity">
    <reaction evidence="10">
        <text>L-seryl-[protein] + ATP = O-phospho-L-seryl-[protein] + ADP + H(+)</text>
        <dbReference type="Rhea" id="RHEA:17989"/>
        <dbReference type="Rhea" id="RHEA-COMP:9863"/>
        <dbReference type="Rhea" id="RHEA-COMP:11604"/>
        <dbReference type="ChEBI" id="CHEBI:15378"/>
        <dbReference type="ChEBI" id="CHEBI:29999"/>
        <dbReference type="ChEBI" id="CHEBI:30616"/>
        <dbReference type="ChEBI" id="CHEBI:83421"/>
        <dbReference type="ChEBI" id="CHEBI:456216"/>
        <dbReference type="EC" id="2.7.11.24"/>
    </reaction>
</comment>
<dbReference type="Proteomes" id="UP000694844">
    <property type="component" value="Chromosome 5"/>
</dbReference>
<comment type="catalytic activity">
    <reaction evidence="9 12">
        <text>L-threonyl-[protein] + ATP = O-phospho-L-threonyl-[protein] + ADP + H(+)</text>
        <dbReference type="Rhea" id="RHEA:46608"/>
        <dbReference type="Rhea" id="RHEA-COMP:11060"/>
        <dbReference type="Rhea" id="RHEA-COMP:11605"/>
        <dbReference type="ChEBI" id="CHEBI:15378"/>
        <dbReference type="ChEBI" id="CHEBI:30013"/>
        <dbReference type="ChEBI" id="CHEBI:30616"/>
        <dbReference type="ChEBI" id="CHEBI:61977"/>
        <dbReference type="ChEBI" id="CHEBI:456216"/>
        <dbReference type="EC" id="2.7.11.24"/>
    </reaction>
</comment>
<evidence type="ECO:0000259" key="14">
    <source>
        <dbReference type="PROSITE" id="PS50011"/>
    </source>
</evidence>
<feature type="compositionally biased region" description="Polar residues" evidence="13">
    <location>
        <begin position="719"/>
        <end position="732"/>
    </location>
</feature>
<feature type="compositionally biased region" description="Basic and acidic residues" evidence="13">
    <location>
        <begin position="467"/>
        <end position="493"/>
    </location>
</feature>
<feature type="compositionally biased region" description="Polar residues" evidence="13">
    <location>
        <begin position="765"/>
        <end position="789"/>
    </location>
</feature>
<dbReference type="KEGG" id="cvn:111136514"/>
<dbReference type="InterPro" id="IPR000719">
    <property type="entry name" value="Prot_kinase_dom"/>
</dbReference>
<keyword evidence="12" id="KW-0460">Magnesium</keyword>
<dbReference type="SMART" id="SM00220">
    <property type="entry name" value="S_TKc"/>
    <property type="match status" value="1"/>
</dbReference>
<protein>
    <recommendedName>
        <fullName evidence="2 12">Mitogen-activated protein kinase</fullName>
        <ecNumber evidence="2 12">2.7.11.24</ecNumber>
    </recommendedName>
</protein>
<gene>
    <name evidence="16" type="primary">LOC111136514</name>
</gene>
<dbReference type="FunFam" id="1.10.510.10:FF:000013">
    <property type="entry name" value="Mitogen-activated protein kinase"/>
    <property type="match status" value="1"/>
</dbReference>
<dbReference type="GO" id="GO:0004707">
    <property type="term" value="F:MAP kinase activity"/>
    <property type="evidence" value="ECO:0007669"/>
    <property type="project" value="UniProtKB-EC"/>
</dbReference>